<feature type="transmembrane region" description="Helical" evidence="4">
    <location>
        <begin position="9"/>
        <end position="31"/>
    </location>
</feature>
<dbReference type="PRINTS" id="PR00038">
    <property type="entry name" value="HTHLUXR"/>
</dbReference>
<evidence type="ECO:0000313" key="7">
    <source>
        <dbReference type="Proteomes" id="UP001582793"/>
    </source>
</evidence>
<evidence type="ECO:0000313" key="6">
    <source>
        <dbReference type="EMBL" id="MFB6396269.1"/>
    </source>
</evidence>
<keyword evidence="2" id="KW-0238">DNA-binding</keyword>
<dbReference type="SMART" id="SM00421">
    <property type="entry name" value="HTH_LUXR"/>
    <property type="match status" value="1"/>
</dbReference>
<dbReference type="InterPro" id="IPR000792">
    <property type="entry name" value="Tscrpt_reg_LuxR_C"/>
</dbReference>
<dbReference type="PANTHER" id="PTHR44688:SF16">
    <property type="entry name" value="DNA-BINDING TRANSCRIPTIONAL ACTIVATOR DEVR_DOSR"/>
    <property type="match status" value="1"/>
</dbReference>
<gene>
    <name evidence="6" type="ORF">AAFH96_24640</name>
</gene>
<evidence type="ECO:0000256" key="4">
    <source>
        <dbReference type="SAM" id="Phobius"/>
    </source>
</evidence>
<dbReference type="RefSeq" id="WP_375735773.1">
    <property type="nucleotide sequence ID" value="NZ_JBCGDC010000085.1"/>
</dbReference>
<sequence length="339" mass="35360">MRTQVDREAWWPTIGLVTAAVLGAVIGVVAIPAATPVIVAMAGAQLGVTALGFLAPDRPVLWAVAVAVVALGSPLLDPRLAELTYSGAVPWIALGIAMSALNLYRRAGDWIAVACGTAALAVGSVGVVAVGVRAGVPAAMAILSASVPFLIGVLIALMRHLREARADRVRRPAMSVEMTGYDEGADLPAGTLEAARRALAIVALRSDELVASAGDPATRRAAADLRDVARRGLTGDSVGGNTVARIELYDSTAAPPSGAPASRPAGPPVPDLSDREREILRLVATGSSNAAIGRSLYLSEATVKQYVSRLMRRFERENRTQLALLAARWFDEDPRPDGQ</sequence>
<evidence type="ECO:0000256" key="1">
    <source>
        <dbReference type="ARBA" id="ARBA00023015"/>
    </source>
</evidence>
<evidence type="ECO:0000256" key="2">
    <source>
        <dbReference type="ARBA" id="ARBA00023125"/>
    </source>
</evidence>
<feature type="transmembrane region" description="Helical" evidence="4">
    <location>
        <begin position="88"/>
        <end position="104"/>
    </location>
</feature>
<dbReference type="EMBL" id="JBCGDC010000085">
    <property type="protein sequence ID" value="MFB6396269.1"/>
    <property type="molecule type" value="Genomic_DNA"/>
</dbReference>
<dbReference type="PROSITE" id="PS00622">
    <property type="entry name" value="HTH_LUXR_1"/>
    <property type="match status" value="1"/>
</dbReference>
<keyword evidence="4" id="KW-0472">Membrane</keyword>
<dbReference type="SUPFAM" id="SSF46894">
    <property type="entry name" value="C-terminal effector domain of the bipartite response regulators"/>
    <property type="match status" value="1"/>
</dbReference>
<dbReference type="InterPro" id="IPR016032">
    <property type="entry name" value="Sig_transdc_resp-reg_C-effctor"/>
</dbReference>
<keyword evidence="3" id="KW-0804">Transcription</keyword>
<evidence type="ECO:0000259" key="5">
    <source>
        <dbReference type="PROSITE" id="PS50043"/>
    </source>
</evidence>
<dbReference type="PROSITE" id="PS50043">
    <property type="entry name" value="HTH_LUXR_2"/>
    <property type="match status" value="1"/>
</dbReference>
<comment type="caution">
    <text evidence="6">The sequence shown here is derived from an EMBL/GenBank/DDBJ whole genome shotgun (WGS) entry which is preliminary data.</text>
</comment>
<keyword evidence="4" id="KW-0812">Transmembrane</keyword>
<evidence type="ECO:0000256" key="3">
    <source>
        <dbReference type="ARBA" id="ARBA00023163"/>
    </source>
</evidence>
<feature type="domain" description="HTH luxR-type" evidence="5">
    <location>
        <begin position="265"/>
        <end position="330"/>
    </location>
</feature>
<proteinExistence type="predicted"/>
<protein>
    <submittedName>
        <fullName evidence="6">Helix-turn-helix transcriptional regulator</fullName>
    </submittedName>
</protein>
<name>A0ABV5CW91_9ACTN</name>
<organism evidence="6 7">
    <name type="scientific">Polymorphospora lycopeni</name>
    <dbReference type="NCBI Taxonomy" id="3140240"/>
    <lineage>
        <taxon>Bacteria</taxon>
        <taxon>Bacillati</taxon>
        <taxon>Actinomycetota</taxon>
        <taxon>Actinomycetes</taxon>
        <taxon>Micromonosporales</taxon>
        <taxon>Micromonosporaceae</taxon>
        <taxon>Polymorphospora</taxon>
    </lineage>
</organism>
<reference evidence="6 7" key="1">
    <citation type="submission" date="2024-04" db="EMBL/GenBank/DDBJ databases">
        <title>Polymorphospora sp. isolated from Baiyangdian Lake in Xiong'an New Area.</title>
        <authorList>
            <person name="Zhang X."/>
            <person name="Liu J."/>
        </authorList>
    </citation>
    <scope>NUCLEOTIDE SEQUENCE [LARGE SCALE GENOMIC DNA]</scope>
    <source>
        <strain evidence="6 7">2-325</strain>
    </source>
</reference>
<dbReference type="CDD" id="cd06170">
    <property type="entry name" value="LuxR_C_like"/>
    <property type="match status" value="1"/>
</dbReference>
<dbReference type="InterPro" id="IPR036388">
    <property type="entry name" value="WH-like_DNA-bd_sf"/>
</dbReference>
<feature type="transmembrane region" description="Helical" evidence="4">
    <location>
        <begin position="37"/>
        <end position="55"/>
    </location>
</feature>
<keyword evidence="4" id="KW-1133">Transmembrane helix</keyword>
<dbReference type="Gene3D" id="1.10.10.10">
    <property type="entry name" value="Winged helix-like DNA-binding domain superfamily/Winged helix DNA-binding domain"/>
    <property type="match status" value="1"/>
</dbReference>
<keyword evidence="7" id="KW-1185">Reference proteome</keyword>
<feature type="transmembrane region" description="Helical" evidence="4">
    <location>
        <begin position="111"/>
        <end position="132"/>
    </location>
</feature>
<accession>A0ABV5CW91</accession>
<dbReference type="PANTHER" id="PTHR44688">
    <property type="entry name" value="DNA-BINDING TRANSCRIPTIONAL ACTIVATOR DEVR_DOSR"/>
    <property type="match status" value="1"/>
</dbReference>
<keyword evidence="1" id="KW-0805">Transcription regulation</keyword>
<feature type="transmembrane region" description="Helical" evidence="4">
    <location>
        <begin position="138"/>
        <end position="158"/>
    </location>
</feature>
<dbReference type="Pfam" id="PF00196">
    <property type="entry name" value="GerE"/>
    <property type="match status" value="1"/>
</dbReference>
<dbReference type="Proteomes" id="UP001582793">
    <property type="component" value="Unassembled WGS sequence"/>
</dbReference>
<feature type="transmembrane region" description="Helical" evidence="4">
    <location>
        <begin position="60"/>
        <end position="76"/>
    </location>
</feature>